<accession>A0A1B7MDM9</accession>
<protein>
    <submittedName>
        <fullName evidence="2">Uncharacterized protein</fullName>
    </submittedName>
</protein>
<evidence type="ECO:0000256" key="1">
    <source>
        <dbReference type="SAM" id="Phobius"/>
    </source>
</evidence>
<reference evidence="2 3" key="1">
    <citation type="submission" date="2016-06" db="EMBL/GenBank/DDBJ databases">
        <title>Comparative genomics of the ectomycorrhizal sister species Rhizopogon vinicolor and Rhizopogon vesiculosus (Basidiomycota: Boletales) reveals a divergence of the mating type B locus.</title>
        <authorList>
            <consortium name="DOE Joint Genome Institute"/>
            <person name="Mujic A.B."/>
            <person name="Kuo A."/>
            <person name="Tritt A."/>
            <person name="Lipzen A."/>
            <person name="Chen C."/>
            <person name="Johnson J."/>
            <person name="Sharma A."/>
            <person name="Barry K."/>
            <person name="Grigoriev I.V."/>
            <person name="Spatafora J.W."/>
        </authorList>
    </citation>
    <scope>NUCLEOTIDE SEQUENCE [LARGE SCALE GENOMIC DNA]</scope>
    <source>
        <strain evidence="2 3">AM-OR11-026</strain>
    </source>
</reference>
<dbReference type="EMBL" id="KV450048">
    <property type="protein sequence ID" value="OAX30707.1"/>
    <property type="molecule type" value="Genomic_DNA"/>
</dbReference>
<proteinExistence type="predicted"/>
<keyword evidence="1" id="KW-0812">Transmembrane</keyword>
<keyword evidence="3" id="KW-1185">Reference proteome</keyword>
<keyword evidence="1" id="KW-1133">Transmembrane helix</keyword>
<organism evidence="2 3">
    <name type="scientific">Rhizopogon vinicolor AM-OR11-026</name>
    <dbReference type="NCBI Taxonomy" id="1314800"/>
    <lineage>
        <taxon>Eukaryota</taxon>
        <taxon>Fungi</taxon>
        <taxon>Dikarya</taxon>
        <taxon>Basidiomycota</taxon>
        <taxon>Agaricomycotina</taxon>
        <taxon>Agaricomycetes</taxon>
        <taxon>Agaricomycetidae</taxon>
        <taxon>Boletales</taxon>
        <taxon>Suillineae</taxon>
        <taxon>Rhizopogonaceae</taxon>
        <taxon>Rhizopogon</taxon>
    </lineage>
</organism>
<dbReference type="Proteomes" id="UP000092154">
    <property type="component" value="Unassembled WGS sequence"/>
</dbReference>
<sequence length="143" mass="16783">LTKLTVKHPMKVKVMKIIQQVKNKLNWSYSFFFPMILSKLEVNAEDLNSNFIQFSYGILILSVVALSCFINILIYVIGYYLIQEIHLEKMKQKYPIITKFINRYKKVNLFFFLIEVLLCITCLLIIIFSSALFVYVNLPQQSG</sequence>
<dbReference type="AlphaFoldDB" id="A0A1B7MDM9"/>
<dbReference type="InParanoid" id="A0A1B7MDM9"/>
<gene>
    <name evidence="2" type="ORF">K503DRAFT_704920</name>
</gene>
<feature type="transmembrane region" description="Helical" evidence="1">
    <location>
        <begin position="109"/>
        <end position="136"/>
    </location>
</feature>
<evidence type="ECO:0000313" key="2">
    <source>
        <dbReference type="EMBL" id="OAX30707.1"/>
    </source>
</evidence>
<evidence type="ECO:0000313" key="3">
    <source>
        <dbReference type="Proteomes" id="UP000092154"/>
    </source>
</evidence>
<feature type="transmembrane region" description="Helical" evidence="1">
    <location>
        <begin position="56"/>
        <end position="82"/>
    </location>
</feature>
<feature type="non-terminal residue" evidence="2">
    <location>
        <position position="1"/>
    </location>
</feature>
<keyword evidence="1" id="KW-0472">Membrane</keyword>
<name>A0A1B7MDM9_9AGAM</name>